<name>A0A8H6LUF6_9AGAR</name>
<evidence type="ECO:0008006" key="4">
    <source>
        <dbReference type="Google" id="ProtNLM"/>
    </source>
</evidence>
<evidence type="ECO:0000313" key="3">
    <source>
        <dbReference type="Proteomes" id="UP000521943"/>
    </source>
</evidence>
<keyword evidence="3" id="KW-1185">Reference proteome</keyword>
<accession>A0A8H6LUF6</accession>
<dbReference type="Proteomes" id="UP000521943">
    <property type="component" value="Unassembled WGS sequence"/>
</dbReference>
<dbReference type="AlphaFoldDB" id="A0A8H6LUF6"/>
<dbReference type="EMBL" id="JACGCI010000124">
    <property type="protein sequence ID" value="KAF6744273.1"/>
    <property type="molecule type" value="Genomic_DNA"/>
</dbReference>
<reference evidence="2 3" key="1">
    <citation type="submission" date="2020-07" db="EMBL/GenBank/DDBJ databases">
        <title>Comparative genomics of pyrophilous fungi reveals a link between fire events and developmental genes.</title>
        <authorList>
            <consortium name="DOE Joint Genome Institute"/>
            <person name="Steindorff A.S."/>
            <person name="Carver A."/>
            <person name="Calhoun S."/>
            <person name="Stillman K."/>
            <person name="Liu H."/>
            <person name="Lipzen A."/>
            <person name="Pangilinan J."/>
            <person name="Labutti K."/>
            <person name="Bruns T.D."/>
            <person name="Grigoriev I.V."/>
        </authorList>
    </citation>
    <scope>NUCLEOTIDE SEQUENCE [LARGE SCALE GENOMIC DNA]</scope>
    <source>
        <strain evidence="2 3">CBS 144469</strain>
    </source>
</reference>
<evidence type="ECO:0000256" key="1">
    <source>
        <dbReference type="SAM" id="MobiDB-lite"/>
    </source>
</evidence>
<proteinExistence type="predicted"/>
<feature type="region of interest" description="Disordered" evidence="1">
    <location>
        <begin position="147"/>
        <end position="192"/>
    </location>
</feature>
<gene>
    <name evidence="2" type="ORF">DFP72DRAFT_857735</name>
</gene>
<organism evidence="2 3">
    <name type="scientific">Ephemerocybe angulata</name>
    <dbReference type="NCBI Taxonomy" id="980116"/>
    <lineage>
        <taxon>Eukaryota</taxon>
        <taxon>Fungi</taxon>
        <taxon>Dikarya</taxon>
        <taxon>Basidiomycota</taxon>
        <taxon>Agaricomycotina</taxon>
        <taxon>Agaricomycetes</taxon>
        <taxon>Agaricomycetidae</taxon>
        <taxon>Agaricales</taxon>
        <taxon>Agaricineae</taxon>
        <taxon>Psathyrellaceae</taxon>
        <taxon>Ephemerocybe</taxon>
    </lineage>
</organism>
<evidence type="ECO:0000313" key="2">
    <source>
        <dbReference type="EMBL" id="KAF6744273.1"/>
    </source>
</evidence>
<comment type="caution">
    <text evidence="2">The sequence shown here is derived from an EMBL/GenBank/DDBJ whole genome shotgun (WGS) entry which is preliminary data.</text>
</comment>
<sequence>MHLPLQRPNVFLIWDFNDSCALPYTDLASKGTLRRLKETASLYGRVASTWAYTHSTHEYLPKKSYMDKAGVKFTLCDKHPMEDAITADLRRTSKITERLQTIVILTKNDDLLKTLLDNPHTKGLGIVRIPGVTASPWVYRRFNNGLASQRTPTPRTPPSQSHWSTSSNTSLTNPNPNPSQTPPSPAAKAENPAMLSLSCDDARIKRLTMLQDPTTTSERDPKTNEIRVTLSISFRLQLVD</sequence>
<feature type="compositionally biased region" description="Pro residues" evidence="1">
    <location>
        <begin position="175"/>
        <end position="185"/>
    </location>
</feature>
<feature type="compositionally biased region" description="Low complexity" evidence="1">
    <location>
        <begin position="148"/>
        <end position="174"/>
    </location>
</feature>
<protein>
    <recommendedName>
        <fullName evidence="4">NYN domain-containing protein</fullName>
    </recommendedName>
</protein>